<dbReference type="PRINTS" id="PR00035">
    <property type="entry name" value="HTHGNTR"/>
</dbReference>
<dbReference type="InterPro" id="IPR036388">
    <property type="entry name" value="WH-like_DNA-bd_sf"/>
</dbReference>
<dbReference type="InterPro" id="IPR008920">
    <property type="entry name" value="TF_FadR/GntR_C"/>
</dbReference>
<protein>
    <submittedName>
        <fullName evidence="5">GntR family transcriptional regulator</fullName>
    </submittedName>
</protein>
<dbReference type="OrthoDB" id="7003764at2"/>
<dbReference type="PANTHER" id="PTHR43537">
    <property type="entry name" value="TRANSCRIPTIONAL REGULATOR, GNTR FAMILY"/>
    <property type="match status" value="1"/>
</dbReference>
<dbReference type="GO" id="GO:0003700">
    <property type="term" value="F:DNA-binding transcription factor activity"/>
    <property type="evidence" value="ECO:0007669"/>
    <property type="project" value="InterPro"/>
</dbReference>
<dbReference type="InterPro" id="IPR011711">
    <property type="entry name" value="GntR_C"/>
</dbReference>
<dbReference type="SMART" id="SM00345">
    <property type="entry name" value="HTH_GNTR"/>
    <property type="match status" value="1"/>
</dbReference>
<dbReference type="Gene3D" id="1.20.120.530">
    <property type="entry name" value="GntR ligand-binding domain-like"/>
    <property type="match status" value="1"/>
</dbReference>
<dbReference type="PROSITE" id="PS50949">
    <property type="entry name" value="HTH_GNTR"/>
    <property type="match status" value="1"/>
</dbReference>
<evidence type="ECO:0000256" key="1">
    <source>
        <dbReference type="ARBA" id="ARBA00023015"/>
    </source>
</evidence>
<keyword evidence="6" id="KW-1185">Reference proteome</keyword>
<dbReference type="Pfam" id="PF07729">
    <property type="entry name" value="FCD"/>
    <property type="match status" value="1"/>
</dbReference>
<proteinExistence type="predicted"/>
<dbReference type="AlphaFoldDB" id="A0A4R7NWH1"/>
<dbReference type="Proteomes" id="UP000295341">
    <property type="component" value="Unassembled WGS sequence"/>
</dbReference>
<dbReference type="Pfam" id="PF00392">
    <property type="entry name" value="GntR"/>
    <property type="match status" value="1"/>
</dbReference>
<dbReference type="InterPro" id="IPR000524">
    <property type="entry name" value="Tscrpt_reg_HTH_GntR"/>
</dbReference>
<keyword evidence="3" id="KW-0804">Transcription</keyword>
<accession>A0A4R7NWH1</accession>
<feature type="domain" description="HTH gntR-type" evidence="4">
    <location>
        <begin position="15"/>
        <end position="84"/>
    </location>
</feature>
<organism evidence="5 6">
    <name type="scientific">Panacagrimonas perspica</name>
    <dbReference type="NCBI Taxonomy" id="381431"/>
    <lineage>
        <taxon>Bacteria</taxon>
        <taxon>Pseudomonadati</taxon>
        <taxon>Pseudomonadota</taxon>
        <taxon>Gammaproteobacteria</taxon>
        <taxon>Nevskiales</taxon>
        <taxon>Nevskiaceae</taxon>
        <taxon>Panacagrimonas</taxon>
    </lineage>
</organism>
<evidence type="ECO:0000256" key="3">
    <source>
        <dbReference type="ARBA" id="ARBA00023163"/>
    </source>
</evidence>
<keyword evidence="1" id="KW-0805">Transcription regulation</keyword>
<dbReference type="RefSeq" id="WP_133883173.1">
    <property type="nucleotide sequence ID" value="NZ_MWIN01000008.1"/>
</dbReference>
<evidence type="ECO:0000256" key="2">
    <source>
        <dbReference type="ARBA" id="ARBA00023125"/>
    </source>
</evidence>
<comment type="caution">
    <text evidence="5">The sequence shown here is derived from an EMBL/GenBank/DDBJ whole genome shotgun (WGS) entry which is preliminary data.</text>
</comment>
<dbReference type="PANTHER" id="PTHR43537:SF5">
    <property type="entry name" value="UXU OPERON TRANSCRIPTIONAL REGULATOR"/>
    <property type="match status" value="1"/>
</dbReference>
<dbReference type="SMART" id="SM00895">
    <property type="entry name" value="FCD"/>
    <property type="match status" value="1"/>
</dbReference>
<dbReference type="SUPFAM" id="SSF48008">
    <property type="entry name" value="GntR ligand-binding domain-like"/>
    <property type="match status" value="1"/>
</dbReference>
<name>A0A4R7NWH1_9GAMM</name>
<reference evidence="5 6" key="1">
    <citation type="submission" date="2019-03" db="EMBL/GenBank/DDBJ databases">
        <title>Genomic Encyclopedia of Type Strains, Phase IV (KMG-IV): sequencing the most valuable type-strain genomes for metagenomic binning, comparative biology and taxonomic classification.</title>
        <authorList>
            <person name="Goeker M."/>
        </authorList>
    </citation>
    <scope>NUCLEOTIDE SEQUENCE [LARGE SCALE GENOMIC DNA]</scope>
    <source>
        <strain evidence="5 6">DSM 26377</strain>
    </source>
</reference>
<dbReference type="EMBL" id="SOBT01000011">
    <property type="protein sequence ID" value="TDU25563.1"/>
    <property type="molecule type" value="Genomic_DNA"/>
</dbReference>
<evidence type="ECO:0000313" key="6">
    <source>
        <dbReference type="Proteomes" id="UP000295341"/>
    </source>
</evidence>
<dbReference type="GO" id="GO:0003677">
    <property type="term" value="F:DNA binding"/>
    <property type="evidence" value="ECO:0007669"/>
    <property type="project" value="UniProtKB-KW"/>
</dbReference>
<dbReference type="SUPFAM" id="SSF46785">
    <property type="entry name" value="Winged helix' DNA-binding domain"/>
    <property type="match status" value="1"/>
</dbReference>
<dbReference type="CDD" id="cd07377">
    <property type="entry name" value="WHTH_GntR"/>
    <property type="match status" value="1"/>
</dbReference>
<evidence type="ECO:0000259" key="4">
    <source>
        <dbReference type="PROSITE" id="PS50949"/>
    </source>
</evidence>
<evidence type="ECO:0000313" key="5">
    <source>
        <dbReference type="EMBL" id="TDU25563.1"/>
    </source>
</evidence>
<dbReference type="InterPro" id="IPR036390">
    <property type="entry name" value="WH_DNA-bd_sf"/>
</dbReference>
<sequence>MKRPSSVEVEVIELPRAYQAVASSISRKVMSGEWAVGASLPGEWALAEAFGVTRSTVREAIRVLEQEGLLVRPRGTKQLIVNAPTGVHVSSRMTAAIILQQVTFLELWETMMAIEPAAAEAAARHATPNQLASLEENQRLTAKALRNPSKLLELDLAFMNGIAEASGNRALVLCRSAISDLLYRAFLPVLRRAPAGERLFVAHQHILAALKERDPEKARRWMERHCVDFRRGYERAGLDINLPVPRLERTA</sequence>
<dbReference type="Gene3D" id="1.10.10.10">
    <property type="entry name" value="Winged helix-like DNA-binding domain superfamily/Winged helix DNA-binding domain"/>
    <property type="match status" value="1"/>
</dbReference>
<gene>
    <name evidence="5" type="ORF">DFR24_4001</name>
</gene>
<keyword evidence="2" id="KW-0238">DNA-binding</keyword>